<dbReference type="Proteomes" id="UP000005446">
    <property type="component" value="Unassembled WGS sequence"/>
</dbReference>
<sequence>MHGNGNDQITNDVIEQVAALDVEDGREPNPSAAAFAAWNNEPPPAPTLKSDGVIATDITEAFTHAAQPVELDVGQLVKDELFTLFEAVGALENLVRRWTTTMISRNRYFLRRLWLGIWDIHWGKPFSRVYT</sequence>
<comment type="caution">
    <text evidence="1">The sequence shown here is derived from an EMBL/GenBank/DDBJ whole genome shotgun (WGS) entry which is preliminary data.</text>
</comment>
<reference evidence="1 2" key="1">
    <citation type="journal article" date="2012" name="Eukaryot. Cell">
        <title>Genome sequence of the fungus Glarea lozoyensis: the first genome sequence of a species from the Helotiaceae family.</title>
        <authorList>
            <person name="Youssar L."/>
            <person name="Gruening B.A."/>
            <person name="Erxleben A."/>
            <person name="Guenther S."/>
            <person name="Huettel W."/>
        </authorList>
    </citation>
    <scope>NUCLEOTIDE SEQUENCE [LARGE SCALE GENOMIC DNA]</scope>
    <source>
        <strain evidence="2">ATCC 74030 / MF5533</strain>
    </source>
</reference>
<name>H0ERQ3_GLAL7</name>
<evidence type="ECO:0000313" key="2">
    <source>
        <dbReference type="Proteomes" id="UP000005446"/>
    </source>
</evidence>
<protein>
    <submittedName>
        <fullName evidence="1">Uncharacterized protein</fullName>
    </submittedName>
</protein>
<evidence type="ECO:0000313" key="1">
    <source>
        <dbReference type="EMBL" id="EHK98864.1"/>
    </source>
</evidence>
<dbReference type="AlphaFoldDB" id="H0ERQ3"/>
<dbReference type="EMBL" id="AGUE01000135">
    <property type="protein sequence ID" value="EHK98864.1"/>
    <property type="molecule type" value="Genomic_DNA"/>
</dbReference>
<proteinExistence type="predicted"/>
<dbReference type="HOGENOM" id="CLU_1927831_0_0_1"/>
<keyword evidence="2" id="KW-1185">Reference proteome</keyword>
<dbReference type="OrthoDB" id="269405at2759"/>
<accession>H0ERQ3</accession>
<organism evidence="1 2">
    <name type="scientific">Glarea lozoyensis (strain ATCC 74030 / MF5533)</name>
    <dbReference type="NCBI Taxonomy" id="1104152"/>
    <lineage>
        <taxon>Eukaryota</taxon>
        <taxon>Fungi</taxon>
        <taxon>Dikarya</taxon>
        <taxon>Ascomycota</taxon>
        <taxon>Pezizomycotina</taxon>
        <taxon>Leotiomycetes</taxon>
        <taxon>Helotiales</taxon>
        <taxon>Helotiaceae</taxon>
        <taxon>Glarea</taxon>
    </lineage>
</organism>
<gene>
    <name evidence="1" type="ORF">M7I_5374</name>
</gene>
<dbReference type="InParanoid" id="H0ERQ3"/>